<keyword evidence="1" id="KW-0732">Signal</keyword>
<feature type="chain" id="PRO_5013014002" evidence="1">
    <location>
        <begin position="22"/>
        <end position="71"/>
    </location>
</feature>
<proteinExistence type="predicted"/>
<reference evidence="2 3" key="1">
    <citation type="journal article" date="2017" name="Curr. Biol.">
        <title>Genome architecture and evolution of a unichromosomal asexual nematode.</title>
        <authorList>
            <person name="Fradin H."/>
            <person name="Zegar C."/>
            <person name="Gutwein M."/>
            <person name="Lucas J."/>
            <person name="Kovtun M."/>
            <person name="Corcoran D."/>
            <person name="Baugh L.R."/>
            <person name="Kiontke K."/>
            <person name="Gunsalus K."/>
            <person name="Fitch D.H."/>
            <person name="Piano F."/>
        </authorList>
    </citation>
    <scope>NUCLEOTIDE SEQUENCE [LARGE SCALE GENOMIC DNA]</scope>
    <source>
        <strain evidence="2">PF1309</strain>
    </source>
</reference>
<protein>
    <submittedName>
        <fullName evidence="2">Uncharacterized protein</fullName>
    </submittedName>
</protein>
<sequence>MLSLLTVISLLLLITVFLIDARPRNEMNFYMDAFRQFNSPNDGVYPSMSASRNCYFSPIQCMLPKKRMEWS</sequence>
<feature type="signal peptide" evidence="1">
    <location>
        <begin position="1"/>
        <end position="21"/>
    </location>
</feature>
<name>A0A2A2LPZ3_9BILA</name>
<dbReference type="EMBL" id="LIAE01006533">
    <property type="protein sequence ID" value="PAV88125.1"/>
    <property type="molecule type" value="Genomic_DNA"/>
</dbReference>
<comment type="caution">
    <text evidence="2">The sequence shown here is derived from an EMBL/GenBank/DDBJ whole genome shotgun (WGS) entry which is preliminary data.</text>
</comment>
<accession>A0A2A2LPZ3</accession>
<dbReference type="AlphaFoldDB" id="A0A2A2LPZ3"/>
<evidence type="ECO:0000256" key="1">
    <source>
        <dbReference type="SAM" id="SignalP"/>
    </source>
</evidence>
<evidence type="ECO:0000313" key="2">
    <source>
        <dbReference type="EMBL" id="PAV88125.1"/>
    </source>
</evidence>
<dbReference type="OrthoDB" id="5823017at2759"/>
<dbReference type="Proteomes" id="UP000218231">
    <property type="component" value="Unassembled WGS sequence"/>
</dbReference>
<evidence type="ECO:0000313" key="3">
    <source>
        <dbReference type="Proteomes" id="UP000218231"/>
    </source>
</evidence>
<gene>
    <name evidence="2" type="ORF">WR25_17738</name>
</gene>
<keyword evidence="3" id="KW-1185">Reference proteome</keyword>
<organism evidence="2 3">
    <name type="scientific">Diploscapter pachys</name>
    <dbReference type="NCBI Taxonomy" id="2018661"/>
    <lineage>
        <taxon>Eukaryota</taxon>
        <taxon>Metazoa</taxon>
        <taxon>Ecdysozoa</taxon>
        <taxon>Nematoda</taxon>
        <taxon>Chromadorea</taxon>
        <taxon>Rhabditida</taxon>
        <taxon>Rhabditina</taxon>
        <taxon>Rhabditomorpha</taxon>
        <taxon>Rhabditoidea</taxon>
        <taxon>Rhabditidae</taxon>
        <taxon>Diploscapter</taxon>
    </lineage>
</organism>